<evidence type="ECO:0000313" key="2">
    <source>
        <dbReference type="Proteomes" id="UP000789920"/>
    </source>
</evidence>
<proteinExistence type="predicted"/>
<dbReference type="Proteomes" id="UP000789920">
    <property type="component" value="Unassembled WGS sequence"/>
</dbReference>
<comment type="caution">
    <text evidence="1">The sequence shown here is derived from an EMBL/GenBank/DDBJ whole genome shotgun (WGS) entry which is preliminary data.</text>
</comment>
<protein>
    <submittedName>
        <fullName evidence="1">25923_t:CDS:1</fullName>
    </submittedName>
</protein>
<keyword evidence="2" id="KW-1185">Reference proteome</keyword>
<dbReference type="EMBL" id="CAJVQC010099855">
    <property type="protein sequence ID" value="CAG8830771.1"/>
    <property type="molecule type" value="Genomic_DNA"/>
</dbReference>
<accession>A0ACA9S9L5</accession>
<name>A0ACA9S9L5_9GLOM</name>
<reference evidence="1" key="1">
    <citation type="submission" date="2021-06" db="EMBL/GenBank/DDBJ databases">
        <authorList>
            <person name="Kallberg Y."/>
            <person name="Tangrot J."/>
            <person name="Rosling A."/>
        </authorList>
    </citation>
    <scope>NUCLEOTIDE SEQUENCE</scope>
    <source>
        <strain evidence="1">MA461A</strain>
    </source>
</reference>
<feature type="non-terminal residue" evidence="1">
    <location>
        <position position="1"/>
    </location>
</feature>
<evidence type="ECO:0000313" key="1">
    <source>
        <dbReference type="EMBL" id="CAG8830771.1"/>
    </source>
</evidence>
<organism evidence="1 2">
    <name type="scientific">Racocetra persica</name>
    <dbReference type="NCBI Taxonomy" id="160502"/>
    <lineage>
        <taxon>Eukaryota</taxon>
        <taxon>Fungi</taxon>
        <taxon>Fungi incertae sedis</taxon>
        <taxon>Mucoromycota</taxon>
        <taxon>Glomeromycotina</taxon>
        <taxon>Glomeromycetes</taxon>
        <taxon>Diversisporales</taxon>
        <taxon>Gigasporaceae</taxon>
        <taxon>Racocetra</taxon>
    </lineage>
</organism>
<gene>
    <name evidence="1" type="ORF">RPERSI_LOCUS27911</name>
</gene>
<sequence length="56" mass="6607">KIYLSSITISIMSFHHMHSSKIKQVIFNQIGRTVMKTIKQDDKQGKRKKWSSKMVQ</sequence>